<keyword evidence="7 11" id="KW-0692">RNA repair</keyword>
<dbReference type="GO" id="GO:0005524">
    <property type="term" value="F:ATP binding"/>
    <property type="evidence" value="ECO:0007669"/>
    <property type="project" value="UniProtKB-UniRule"/>
</dbReference>
<dbReference type="PIRSF" id="PIRSF000813">
    <property type="entry name" value="CCA_bact"/>
    <property type="match status" value="1"/>
</dbReference>
<comment type="caution">
    <text evidence="14">The sequence shown here is derived from an EMBL/GenBank/DDBJ whole genome shotgun (WGS) entry which is preliminary data.</text>
</comment>
<dbReference type="GO" id="GO:0042245">
    <property type="term" value="P:RNA repair"/>
    <property type="evidence" value="ECO:0007669"/>
    <property type="project" value="UniProtKB-KW"/>
</dbReference>
<evidence type="ECO:0000256" key="6">
    <source>
        <dbReference type="ARBA" id="ARBA00022741"/>
    </source>
</evidence>
<dbReference type="PANTHER" id="PTHR47545">
    <property type="entry name" value="MULTIFUNCTIONAL CCA PROTEIN"/>
    <property type="match status" value="1"/>
</dbReference>
<keyword evidence="6 11" id="KW-0547">Nucleotide-binding</keyword>
<keyword evidence="3 11" id="KW-0819">tRNA processing</keyword>
<name>A0A1E2VDP0_9GAMM</name>
<keyword evidence="15" id="KW-1185">Reference proteome</keyword>
<feature type="binding site" evidence="11">
    <location>
        <position position="23"/>
    </location>
    <ligand>
        <name>Mg(2+)</name>
        <dbReference type="ChEBI" id="CHEBI:18420"/>
    </ligand>
</feature>
<evidence type="ECO:0000256" key="7">
    <source>
        <dbReference type="ARBA" id="ARBA00022800"/>
    </source>
</evidence>
<dbReference type="RefSeq" id="WP_069000151.1">
    <property type="nucleotide sequence ID" value="NZ_MDTQ01000001.1"/>
</dbReference>
<comment type="catalytic activity">
    <reaction evidence="11">
        <text>a tRNA with a 3' CCA end + 2 CTP + ATP = a tRNA with a 3' CCACCA end + 3 diphosphate</text>
        <dbReference type="Rhea" id="RHEA:76235"/>
        <dbReference type="Rhea" id="RHEA-COMP:10468"/>
        <dbReference type="Rhea" id="RHEA-COMP:18655"/>
        <dbReference type="ChEBI" id="CHEBI:30616"/>
        <dbReference type="ChEBI" id="CHEBI:33019"/>
        <dbReference type="ChEBI" id="CHEBI:37563"/>
        <dbReference type="ChEBI" id="CHEBI:83071"/>
        <dbReference type="ChEBI" id="CHEBI:195187"/>
    </reaction>
</comment>
<keyword evidence="4 11" id="KW-0548">Nucleotidyltransferase</keyword>
<dbReference type="InterPro" id="IPR002646">
    <property type="entry name" value="PolA_pol_head_dom"/>
</dbReference>
<evidence type="ECO:0000259" key="13">
    <source>
        <dbReference type="Pfam" id="PF12627"/>
    </source>
</evidence>
<organism evidence="14 15">
    <name type="scientific">Terasakiispira papahanaumokuakeensis</name>
    <dbReference type="NCBI Taxonomy" id="197479"/>
    <lineage>
        <taxon>Bacteria</taxon>
        <taxon>Pseudomonadati</taxon>
        <taxon>Pseudomonadota</taxon>
        <taxon>Gammaproteobacteria</taxon>
        <taxon>Oceanospirillales</taxon>
        <taxon>Terasakiispira</taxon>
    </lineage>
</organism>
<feature type="domain" description="Poly A polymerase head" evidence="12">
    <location>
        <begin position="3"/>
        <end position="122"/>
    </location>
</feature>
<dbReference type="GO" id="GO:0000049">
    <property type="term" value="F:tRNA binding"/>
    <property type="evidence" value="ECO:0007669"/>
    <property type="project" value="UniProtKB-UniRule"/>
</dbReference>
<keyword evidence="2 11" id="KW-0808">Transferase</keyword>
<dbReference type="PANTHER" id="PTHR47545:SF1">
    <property type="entry name" value="MULTIFUNCTIONAL CCA PROTEIN"/>
    <property type="match status" value="1"/>
</dbReference>
<dbReference type="InterPro" id="IPR043519">
    <property type="entry name" value="NT_sf"/>
</dbReference>
<sequence>MKAYLVGGAVRDHLLGLPVTDRDWVVVGSTPEEMKAQGFVPVGQDFPVFLHPKTHEEYALARTERKSGKGYQGFTFYASPEVTLEDDLVRRDLTINAMAQDETGALVDPFHGQADLNGRWLRHVSPAFVEDPLRVLRVARFAARFAPQGFRVAPETLTMMQSIAASGELAHLTPERCWLELEKSLHTPCPAVFFQVLADAEALSVLWPELADFLHQSPNALVALNDCAASGAQVEQRWAQLWVGAEVSLLEATEQRLKTPNRYRELAALAARAWDHPGLKAHHAGEVLALFERLDAWRRPERADLFWSLLSDSPGLLQQAYEAAKGLSAKAFVEAGLKGPEVGRALAEARQEAIAQVIQSAVR</sequence>
<feature type="binding site" evidence="11">
    <location>
        <position position="137"/>
    </location>
    <ligand>
        <name>ATP</name>
        <dbReference type="ChEBI" id="CHEBI:30616"/>
    </ligand>
</feature>
<reference evidence="14 15" key="1">
    <citation type="submission" date="2016-08" db="EMBL/GenBank/DDBJ databases">
        <authorList>
            <person name="Seilhamer J.J."/>
        </authorList>
    </citation>
    <scope>NUCLEOTIDE SEQUENCE [LARGE SCALE GENOMIC DNA]</scope>
    <source>
        <strain evidence="14 15">PH27A</strain>
    </source>
</reference>
<feature type="binding site" evidence="11">
    <location>
        <position position="140"/>
    </location>
    <ligand>
        <name>CTP</name>
        <dbReference type="ChEBI" id="CHEBI:37563"/>
    </ligand>
</feature>
<evidence type="ECO:0000256" key="11">
    <source>
        <dbReference type="HAMAP-Rule" id="MF_01262"/>
    </source>
</evidence>
<dbReference type="GO" id="GO:0004810">
    <property type="term" value="F:CCA tRNA nucleotidyltransferase activity"/>
    <property type="evidence" value="ECO:0007669"/>
    <property type="project" value="UniProtKB-UniRule"/>
</dbReference>
<evidence type="ECO:0000256" key="5">
    <source>
        <dbReference type="ARBA" id="ARBA00022723"/>
    </source>
</evidence>
<feature type="binding site" evidence="11">
    <location>
        <position position="91"/>
    </location>
    <ligand>
        <name>ATP</name>
        <dbReference type="ChEBI" id="CHEBI:30616"/>
    </ligand>
</feature>
<dbReference type="InterPro" id="IPR012006">
    <property type="entry name" value="CCA_bact"/>
</dbReference>
<comment type="cofactor">
    <cofactor evidence="1 11">
        <name>Mg(2+)</name>
        <dbReference type="ChEBI" id="CHEBI:18420"/>
    </cofactor>
</comment>
<comment type="miscellaneous">
    <text evidence="11">A single active site specifically recognizes both ATP and CTP and is responsible for their addition.</text>
</comment>
<feature type="binding site" evidence="11">
    <location>
        <position position="140"/>
    </location>
    <ligand>
        <name>ATP</name>
        <dbReference type="ChEBI" id="CHEBI:30616"/>
    </ligand>
</feature>
<feature type="binding site" evidence="11">
    <location>
        <position position="91"/>
    </location>
    <ligand>
        <name>CTP</name>
        <dbReference type="ChEBI" id="CHEBI:37563"/>
    </ligand>
</feature>
<dbReference type="Proteomes" id="UP000094291">
    <property type="component" value="Unassembled WGS sequence"/>
</dbReference>
<evidence type="ECO:0000313" key="15">
    <source>
        <dbReference type="Proteomes" id="UP000094291"/>
    </source>
</evidence>
<feature type="binding site" evidence="11">
    <location>
        <position position="21"/>
    </location>
    <ligand>
        <name>Mg(2+)</name>
        <dbReference type="ChEBI" id="CHEBI:18420"/>
    </ligand>
</feature>
<dbReference type="GO" id="GO:0160016">
    <property type="term" value="F:CCACCA tRNA nucleotidyltransferase activity"/>
    <property type="evidence" value="ECO:0007669"/>
    <property type="project" value="RHEA"/>
</dbReference>
<keyword evidence="8 11" id="KW-0067">ATP-binding</keyword>
<evidence type="ECO:0000256" key="10">
    <source>
        <dbReference type="ARBA" id="ARBA00022884"/>
    </source>
</evidence>
<dbReference type="AlphaFoldDB" id="A0A1E2VDP0"/>
<gene>
    <name evidence="11" type="primary">cca</name>
    <name evidence="14" type="ORF">BFW38_02405</name>
</gene>
<evidence type="ECO:0000256" key="4">
    <source>
        <dbReference type="ARBA" id="ARBA00022695"/>
    </source>
</evidence>
<dbReference type="SUPFAM" id="SSF81891">
    <property type="entry name" value="Poly A polymerase C-terminal region-like"/>
    <property type="match status" value="1"/>
</dbReference>
<dbReference type="OrthoDB" id="9805698at2"/>
<protein>
    <recommendedName>
        <fullName evidence="11">CCA-adding enzyme</fullName>
        <ecNumber evidence="11">2.7.7.72</ecNumber>
    </recommendedName>
    <alternativeName>
        <fullName evidence="11">CCA tRNA nucleotidyltransferase</fullName>
    </alternativeName>
    <alternativeName>
        <fullName evidence="11">tRNA CCA-pyrophosphorylase</fullName>
    </alternativeName>
    <alternativeName>
        <fullName evidence="11">tRNA adenylyl-/cytidylyl- transferase</fullName>
    </alternativeName>
    <alternativeName>
        <fullName evidence="11">tRNA nucleotidyltransferase</fullName>
    </alternativeName>
    <alternativeName>
        <fullName evidence="11">tRNA-NT</fullName>
    </alternativeName>
</protein>
<comment type="function">
    <text evidence="11">Catalyzes the addition and repair of the essential 3'-terminal CCA sequence in tRNAs without using a nucleic acid template. Adds these three nucleotides in the order of C, C, and A to the tRNA nucleotide-73, using CTP and ATP as substrates and producing inorganic pyrophosphate. tRNA 3'-terminal CCA addition is required both for tRNA processing and repair. Also involved in tRNA surveillance by mediating tandem CCA addition to generate a CCACCA at the 3' terminus of unstable tRNAs. While stable tRNAs receive only 3'-terminal CCA, unstable tRNAs are marked with CCACCA and rapidly degraded.</text>
</comment>
<accession>A0A1E2VDP0</accession>
<keyword evidence="9 11" id="KW-0460">Magnesium</keyword>
<proteinExistence type="inferred from homology"/>
<feature type="binding site" evidence="11">
    <location>
        <position position="11"/>
    </location>
    <ligand>
        <name>CTP</name>
        <dbReference type="ChEBI" id="CHEBI:37563"/>
    </ligand>
</feature>
<dbReference type="EMBL" id="MDTQ01000001">
    <property type="protein sequence ID" value="ODC05130.1"/>
    <property type="molecule type" value="Genomic_DNA"/>
</dbReference>
<dbReference type="GO" id="GO:0000287">
    <property type="term" value="F:magnesium ion binding"/>
    <property type="evidence" value="ECO:0007669"/>
    <property type="project" value="UniProtKB-UniRule"/>
</dbReference>
<evidence type="ECO:0000313" key="14">
    <source>
        <dbReference type="EMBL" id="ODC05130.1"/>
    </source>
</evidence>
<evidence type="ECO:0000259" key="12">
    <source>
        <dbReference type="Pfam" id="PF01743"/>
    </source>
</evidence>
<evidence type="ECO:0000256" key="9">
    <source>
        <dbReference type="ARBA" id="ARBA00022842"/>
    </source>
</evidence>
<dbReference type="HAMAP" id="MF_01262">
    <property type="entry name" value="CCA_bact_type2"/>
    <property type="match status" value="1"/>
</dbReference>
<feature type="domain" description="tRNA nucleotidyltransferase/poly(A) polymerase RNA and SrmB- binding" evidence="13">
    <location>
        <begin position="149"/>
        <end position="213"/>
    </location>
</feature>
<dbReference type="Pfam" id="PF12627">
    <property type="entry name" value="PolyA_pol_RNAbd"/>
    <property type="match status" value="1"/>
</dbReference>
<keyword evidence="10 11" id="KW-0694">RNA-binding</keyword>
<dbReference type="SUPFAM" id="SSF81301">
    <property type="entry name" value="Nucleotidyltransferase"/>
    <property type="match status" value="1"/>
</dbReference>
<dbReference type="STRING" id="197479.BFW38_02405"/>
<evidence type="ECO:0000256" key="3">
    <source>
        <dbReference type="ARBA" id="ARBA00022694"/>
    </source>
</evidence>
<evidence type="ECO:0000256" key="8">
    <source>
        <dbReference type="ARBA" id="ARBA00022840"/>
    </source>
</evidence>
<comment type="similarity">
    <text evidence="11">Belongs to the tRNA nucleotidyltransferase/poly(A) polymerase family. Bacterial CCA-adding enzyme type 2 subfamily.</text>
</comment>
<dbReference type="CDD" id="cd05398">
    <property type="entry name" value="NT_ClassII-CCAase"/>
    <property type="match status" value="1"/>
</dbReference>
<dbReference type="Gene3D" id="1.10.3090.10">
    <property type="entry name" value="cca-adding enzyme, domain 2"/>
    <property type="match status" value="1"/>
</dbReference>
<dbReference type="Pfam" id="PF01743">
    <property type="entry name" value="PolyA_pol"/>
    <property type="match status" value="1"/>
</dbReference>
<feature type="binding site" evidence="11">
    <location>
        <position position="11"/>
    </location>
    <ligand>
        <name>ATP</name>
        <dbReference type="ChEBI" id="CHEBI:30616"/>
    </ligand>
</feature>
<dbReference type="InterPro" id="IPR050124">
    <property type="entry name" value="tRNA_CCA-adding_enzyme"/>
</dbReference>
<feature type="binding site" evidence="11">
    <location>
        <position position="8"/>
    </location>
    <ligand>
        <name>CTP</name>
        <dbReference type="ChEBI" id="CHEBI:37563"/>
    </ligand>
</feature>
<dbReference type="InterPro" id="IPR032828">
    <property type="entry name" value="PolyA_RNA-bd"/>
</dbReference>
<evidence type="ECO:0000256" key="1">
    <source>
        <dbReference type="ARBA" id="ARBA00001946"/>
    </source>
</evidence>
<evidence type="ECO:0000256" key="2">
    <source>
        <dbReference type="ARBA" id="ARBA00022679"/>
    </source>
</evidence>
<comment type="catalytic activity">
    <reaction evidence="11">
        <text>a tRNA precursor + 2 CTP + ATP = a tRNA with a 3' CCA end + 3 diphosphate</text>
        <dbReference type="Rhea" id="RHEA:14433"/>
        <dbReference type="Rhea" id="RHEA-COMP:10465"/>
        <dbReference type="Rhea" id="RHEA-COMP:10468"/>
        <dbReference type="ChEBI" id="CHEBI:30616"/>
        <dbReference type="ChEBI" id="CHEBI:33019"/>
        <dbReference type="ChEBI" id="CHEBI:37563"/>
        <dbReference type="ChEBI" id="CHEBI:74896"/>
        <dbReference type="ChEBI" id="CHEBI:83071"/>
        <dbReference type="EC" id="2.7.7.72"/>
    </reaction>
</comment>
<feature type="binding site" evidence="11">
    <location>
        <position position="137"/>
    </location>
    <ligand>
        <name>CTP</name>
        <dbReference type="ChEBI" id="CHEBI:37563"/>
    </ligand>
</feature>
<dbReference type="Gene3D" id="3.30.460.10">
    <property type="entry name" value="Beta Polymerase, domain 2"/>
    <property type="match status" value="1"/>
</dbReference>
<dbReference type="EC" id="2.7.7.72" evidence="11"/>
<feature type="binding site" evidence="11">
    <location>
        <position position="8"/>
    </location>
    <ligand>
        <name>ATP</name>
        <dbReference type="ChEBI" id="CHEBI:30616"/>
    </ligand>
</feature>
<keyword evidence="5 11" id="KW-0479">Metal-binding</keyword>
<dbReference type="GO" id="GO:0001680">
    <property type="term" value="P:tRNA 3'-terminal CCA addition"/>
    <property type="evidence" value="ECO:0007669"/>
    <property type="project" value="UniProtKB-UniRule"/>
</dbReference>